<sequence>MQQAIIIVPPGDRIYLVFGWRVGSYKWKKARGVMLTHAVDYGGTTARQMQAVCIYGEQLQKAEDDAVDGWTRTIVDYFEVYNIHGNREEVPFTAPDPQGKLKDDPKFGQSIAKFDQRTILARN</sequence>
<accession>A0A1V8SKG0</accession>
<organism evidence="1 2">
    <name type="scientific">Cryoendolithus antarcticus</name>
    <dbReference type="NCBI Taxonomy" id="1507870"/>
    <lineage>
        <taxon>Eukaryota</taxon>
        <taxon>Fungi</taxon>
        <taxon>Dikarya</taxon>
        <taxon>Ascomycota</taxon>
        <taxon>Pezizomycotina</taxon>
        <taxon>Dothideomycetes</taxon>
        <taxon>Dothideomycetidae</taxon>
        <taxon>Cladosporiales</taxon>
        <taxon>Cladosporiaceae</taxon>
        <taxon>Cryoendolithus</taxon>
    </lineage>
</organism>
<protein>
    <submittedName>
        <fullName evidence="1">Uncharacterized protein</fullName>
    </submittedName>
</protein>
<keyword evidence="2" id="KW-1185">Reference proteome</keyword>
<evidence type="ECO:0000313" key="2">
    <source>
        <dbReference type="Proteomes" id="UP000192596"/>
    </source>
</evidence>
<dbReference type="AlphaFoldDB" id="A0A1V8SKG0"/>
<dbReference type="InParanoid" id="A0A1V8SKG0"/>
<proteinExistence type="predicted"/>
<name>A0A1V8SKG0_9PEZI</name>
<comment type="caution">
    <text evidence="1">The sequence shown here is derived from an EMBL/GenBank/DDBJ whole genome shotgun (WGS) entry which is preliminary data.</text>
</comment>
<reference evidence="2" key="1">
    <citation type="submission" date="2017-03" db="EMBL/GenBank/DDBJ databases">
        <title>Genomes of endolithic fungi from Antarctica.</title>
        <authorList>
            <person name="Coleine C."/>
            <person name="Masonjones S."/>
            <person name="Stajich J.E."/>
        </authorList>
    </citation>
    <scope>NUCLEOTIDE SEQUENCE [LARGE SCALE GENOMIC DNA]</scope>
    <source>
        <strain evidence="2">CCFEE 5527</strain>
    </source>
</reference>
<gene>
    <name evidence="1" type="ORF">B0A48_14760</name>
</gene>
<evidence type="ECO:0000313" key="1">
    <source>
        <dbReference type="EMBL" id="OQN99618.1"/>
    </source>
</evidence>
<dbReference type="EMBL" id="NAJO01000039">
    <property type="protein sequence ID" value="OQN99618.1"/>
    <property type="molecule type" value="Genomic_DNA"/>
</dbReference>
<dbReference type="Proteomes" id="UP000192596">
    <property type="component" value="Unassembled WGS sequence"/>
</dbReference>